<dbReference type="EMBL" id="QXGA01004669">
    <property type="protein sequence ID" value="KAE9071695.1"/>
    <property type="molecule type" value="Genomic_DNA"/>
</dbReference>
<dbReference type="AlphaFoldDB" id="A0A6A3QAS9"/>
<evidence type="ECO:0000313" key="1">
    <source>
        <dbReference type="EMBL" id="KAE9071695.1"/>
    </source>
</evidence>
<reference evidence="1 2" key="1">
    <citation type="submission" date="2018-08" db="EMBL/GenBank/DDBJ databases">
        <title>Genomic investigation of the strawberry pathogen Phytophthora fragariae indicates pathogenicity is determined by transcriptional variation in three key races.</title>
        <authorList>
            <person name="Adams T.M."/>
            <person name="Armitage A.D."/>
            <person name="Sobczyk M.K."/>
            <person name="Bates H.J."/>
            <person name="Dunwell J.M."/>
            <person name="Nellist C.F."/>
            <person name="Harrison R.J."/>
        </authorList>
    </citation>
    <scope>NUCLEOTIDE SEQUENCE [LARGE SCALE GENOMIC DNA]</scope>
    <source>
        <strain evidence="1 2">NOV-5</strain>
    </source>
</reference>
<accession>A0A6A3QAS9</accession>
<sequence>MFCRYKGDMAKADYVTAANAIPDLTVADYLKVRWLG</sequence>
<gene>
    <name evidence="1" type="ORF">PF006_g29093</name>
</gene>
<protein>
    <submittedName>
        <fullName evidence="1">Uncharacterized protein</fullName>
    </submittedName>
</protein>
<name>A0A6A3QAS9_9STRA</name>
<proteinExistence type="predicted"/>
<evidence type="ECO:0000313" key="2">
    <source>
        <dbReference type="Proteomes" id="UP000440732"/>
    </source>
</evidence>
<organism evidence="1 2">
    <name type="scientific">Phytophthora fragariae</name>
    <dbReference type="NCBI Taxonomy" id="53985"/>
    <lineage>
        <taxon>Eukaryota</taxon>
        <taxon>Sar</taxon>
        <taxon>Stramenopiles</taxon>
        <taxon>Oomycota</taxon>
        <taxon>Peronosporomycetes</taxon>
        <taxon>Peronosporales</taxon>
        <taxon>Peronosporaceae</taxon>
        <taxon>Phytophthora</taxon>
    </lineage>
</organism>
<dbReference type="Proteomes" id="UP000440732">
    <property type="component" value="Unassembled WGS sequence"/>
</dbReference>
<comment type="caution">
    <text evidence="1">The sequence shown here is derived from an EMBL/GenBank/DDBJ whole genome shotgun (WGS) entry which is preliminary data.</text>
</comment>